<gene>
    <name evidence="15" type="primary">atpF</name>
    <name evidence="18" type="ORF">CSC94_10525</name>
</gene>
<evidence type="ECO:0000256" key="8">
    <source>
        <dbReference type="ARBA" id="ARBA00022989"/>
    </source>
</evidence>
<keyword evidence="7 15" id="KW-0375">Hydrogen ion transport</keyword>
<keyword evidence="17" id="KW-0175">Coiled coil</keyword>
<evidence type="ECO:0000256" key="7">
    <source>
        <dbReference type="ARBA" id="ARBA00022781"/>
    </source>
</evidence>
<dbReference type="GO" id="GO:0046961">
    <property type="term" value="F:proton-transporting ATPase activity, rotational mechanism"/>
    <property type="evidence" value="ECO:0007669"/>
    <property type="project" value="TreeGrafter"/>
</dbReference>
<dbReference type="GO" id="GO:0005886">
    <property type="term" value="C:plasma membrane"/>
    <property type="evidence" value="ECO:0007669"/>
    <property type="project" value="UniProtKB-SubCell"/>
</dbReference>
<dbReference type="InterPro" id="IPR002146">
    <property type="entry name" value="ATP_synth_b/b'su_bac/chlpt"/>
</dbReference>
<evidence type="ECO:0000256" key="11">
    <source>
        <dbReference type="ARBA" id="ARBA00023310"/>
    </source>
</evidence>
<dbReference type="InterPro" id="IPR050059">
    <property type="entry name" value="ATP_synthase_B_chain"/>
</dbReference>
<evidence type="ECO:0000256" key="9">
    <source>
        <dbReference type="ARBA" id="ARBA00023065"/>
    </source>
</evidence>
<comment type="similarity">
    <text evidence="2 15 16">Belongs to the ATPase B chain family.</text>
</comment>
<keyword evidence="8 15" id="KW-1133">Transmembrane helix</keyword>
<dbReference type="RefSeq" id="WP_099306305.1">
    <property type="nucleotide sequence ID" value="NZ_PDVP01000005.1"/>
</dbReference>
<evidence type="ECO:0000313" key="18">
    <source>
        <dbReference type="EMBL" id="PHP66985.1"/>
    </source>
</evidence>
<comment type="subunit">
    <text evidence="14 15">F-type ATPases have 2 components, F(1) - the catalytic core - and F(0) - the membrane proton channel. F(1) has five subunits: alpha(3), beta(3), gamma(1), delta(1), epsilon(1). F(0) has three main subunits: a(1), b(2) and c(10-14). The alpha and beta chains form an alternating ring which encloses part of the gamma chain. F(1) is attached to F(0) by a central stalk formed by the gamma and epsilon chains, while a peripheral stalk is formed by the delta and b chains.</text>
</comment>
<evidence type="ECO:0000256" key="16">
    <source>
        <dbReference type="RuleBase" id="RU003848"/>
    </source>
</evidence>
<evidence type="ECO:0000256" key="4">
    <source>
        <dbReference type="ARBA" id="ARBA00022475"/>
    </source>
</evidence>
<evidence type="ECO:0000256" key="6">
    <source>
        <dbReference type="ARBA" id="ARBA00022692"/>
    </source>
</evidence>
<evidence type="ECO:0000256" key="13">
    <source>
        <dbReference type="ARBA" id="ARBA00025614"/>
    </source>
</evidence>
<evidence type="ECO:0000256" key="15">
    <source>
        <dbReference type="HAMAP-Rule" id="MF_01398"/>
    </source>
</evidence>
<proteinExistence type="inferred from homology"/>
<comment type="subcellular location">
    <subcellularLocation>
        <location evidence="1">Cell inner membrane</location>
        <topology evidence="1">Single-pass membrane protein</topology>
    </subcellularLocation>
    <subcellularLocation>
        <location evidence="15">Cell membrane</location>
        <topology evidence="15">Single-pass membrane protein</topology>
    </subcellularLocation>
</comment>
<dbReference type="Pfam" id="PF00430">
    <property type="entry name" value="ATP-synt_B"/>
    <property type="match status" value="1"/>
</dbReference>
<protein>
    <recommendedName>
        <fullName evidence="15">ATP synthase subunit b</fullName>
    </recommendedName>
    <alternativeName>
        <fullName evidence="15">ATP synthase F(0) sector subunit b</fullName>
    </alternativeName>
    <alternativeName>
        <fullName evidence="15">ATPase subunit I</fullName>
    </alternativeName>
    <alternativeName>
        <fullName evidence="15">F-type ATPase subunit b</fullName>
        <shortName evidence="15">F-ATPase subunit b</shortName>
    </alternativeName>
</protein>
<dbReference type="PANTHER" id="PTHR33445">
    <property type="entry name" value="ATP SYNTHASE SUBUNIT B', CHLOROPLASTIC"/>
    <property type="match status" value="1"/>
</dbReference>
<dbReference type="CDD" id="cd06503">
    <property type="entry name" value="ATP-synt_Fo_b"/>
    <property type="match status" value="1"/>
</dbReference>
<organism evidence="18 19">
    <name type="scientific">Zhengella mangrovi</name>
    <dbReference type="NCBI Taxonomy" id="1982044"/>
    <lineage>
        <taxon>Bacteria</taxon>
        <taxon>Pseudomonadati</taxon>
        <taxon>Pseudomonadota</taxon>
        <taxon>Alphaproteobacteria</taxon>
        <taxon>Hyphomicrobiales</taxon>
        <taxon>Notoacmeibacteraceae</taxon>
        <taxon>Zhengella</taxon>
    </lineage>
</organism>
<evidence type="ECO:0000256" key="10">
    <source>
        <dbReference type="ARBA" id="ARBA00023136"/>
    </source>
</evidence>
<sequence length="248" mass="27065">MPFDWWTFAFQFVNVIILGWILARFLFRPVAGIIAERRAAAGDALRKAEALKAQSQAALDKLEAERDAIAQKRMAMLEEARAQAESQKKDLVAQAQAQAATIVAHAGEDAKRQEAEARLAVLDDARRLSVEITGRLLANLPNDARFAGYARRLEAALSNLDAQRRAALMNEPDALELVAARPLSAAETRQARKAAAALTGDEMAIPIRTDPSLLAGLDLASPHGTVHNSLRFDLDRIARALDDELRGQ</sequence>
<comment type="caution">
    <text evidence="18">The sequence shown here is derived from an EMBL/GenBank/DDBJ whole genome shotgun (WGS) entry which is preliminary data.</text>
</comment>
<dbReference type="GO" id="GO:0045259">
    <property type="term" value="C:proton-transporting ATP synthase complex"/>
    <property type="evidence" value="ECO:0007669"/>
    <property type="project" value="UniProtKB-KW"/>
</dbReference>
<dbReference type="Proteomes" id="UP000221168">
    <property type="component" value="Unassembled WGS sequence"/>
</dbReference>
<evidence type="ECO:0000256" key="3">
    <source>
        <dbReference type="ARBA" id="ARBA00022448"/>
    </source>
</evidence>
<keyword evidence="11 15" id="KW-0066">ATP synthesis</keyword>
<keyword evidence="3 15" id="KW-0813">Transport</keyword>
<evidence type="ECO:0000256" key="12">
    <source>
        <dbReference type="ARBA" id="ARBA00025198"/>
    </source>
</evidence>
<keyword evidence="4 15" id="KW-1003">Cell membrane</keyword>
<dbReference type="HAMAP" id="MF_01398">
    <property type="entry name" value="ATP_synth_b_bprime"/>
    <property type="match status" value="1"/>
</dbReference>
<keyword evidence="5 15" id="KW-0138">CF(0)</keyword>
<comment type="function">
    <text evidence="12 15">F(1)F(0) ATP synthase produces ATP from ADP in the presence of a proton or sodium gradient. F-type ATPases consist of two structural domains, F(1) containing the extramembraneous catalytic core and F(0) containing the membrane proton channel, linked together by a central stalk and a peripheral stalk. During catalysis, ATP synthesis in the catalytic domain of F(1) is coupled via a rotary mechanism of the central stalk subunits to proton translocation.</text>
</comment>
<keyword evidence="9 15" id="KW-0406">Ion transport</keyword>
<dbReference type="InterPro" id="IPR000711">
    <property type="entry name" value="ATPase_OSCP/dsu"/>
</dbReference>
<dbReference type="PANTHER" id="PTHR33445:SF2">
    <property type="entry name" value="ATP SYNTHASE SUBUNIT B', CHLOROPLASTIC"/>
    <property type="match status" value="1"/>
</dbReference>
<reference evidence="18 19" key="1">
    <citation type="submission" date="2017-10" db="EMBL/GenBank/DDBJ databases">
        <title>Sedimentibacterium mangrovi gen. nov., sp. nov., a novel member of family Phyllobacteriacea isolated from mangrove sediment.</title>
        <authorList>
            <person name="Liao H."/>
            <person name="Tian Y."/>
        </authorList>
    </citation>
    <scope>NUCLEOTIDE SEQUENCE [LARGE SCALE GENOMIC DNA]</scope>
    <source>
        <strain evidence="18 19">X9-2-2</strain>
    </source>
</reference>
<name>A0A2G1QN79_9HYPH</name>
<dbReference type="Pfam" id="PF00213">
    <property type="entry name" value="OSCP"/>
    <property type="match status" value="1"/>
</dbReference>
<evidence type="ECO:0000313" key="19">
    <source>
        <dbReference type="Proteomes" id="UP000221168"/>
    </source>
</evidence>
<dbReference type="OrthoDB" id="466272at2"/>
<comment type="function">
    <text evidence="13">Component of the F(0) channel, it forms part of the peripheral stalk, linking F(1) to F(0). The b'-subunit is a diverged and duplicated form of b found in plants and photosynthetic bacteria.</text>
</comment>
<evidence type="ECO:0000256" key="17">
    <source>
        <dbReference type="SAM" id="Coils"/>
    </source>
</evidence>
<keyword evidence="6 15" id="KW-0812">Transmembrane</keyword>
<evidence type="ECO:0000256" key="1">
    <source>
        <dbReference type="ARBA" id="ARBA00004377"/>
    </source>
</evidence>
<feature type="coiled-coil region" evidence="17">
    <location>
        <begin position="45"/>
        <end position="97"/>
    </location>
</feature>
<evidence type="ECO:0000256" key="2">
    <source>
        <dbReference type="ARBA" id="ARBA00005513"/>
    </source>
</evidence>
<evidence type="ECO:0000256" key="5">
    <source>
        <dbReference type="ARBA" id="ARBA00022547"/>
    </source>
</evidence>
<accession>A0A2G1QN79</accession>
<keyword evidence="10 15" id="KW-0472">Membrane</keyword>
<dbReference type="AlphaFoldDB" id="A0A2G1QN79"/>
<dbReference type="GO" id="GO:0046933">
    <property type="term" value="F:proton-transporting ATP synthase activity, rotational mechanism"/>
    <property type="evidence" value="ECO:0007669"/>
    <property type="project" value="UniProtKB-UniRule"/>
</dbReference>
<keyword evidence="19" id="KW-1185">Reference proteome</keyword>
<dbReference type="EMBL" id="PDVP01000005">
    <property type="protein sequence ID" value="PHP66985.1"/>
    <property type="molecule type" value="Genomic_DNA"/>
</dbReference>
<evidence type="ECO:0000256" key="14">
    <source>
        <dbReference type="ARBA" id="ARBA00025830"/>
    </source>
</evidence>
<feature type="transmembrane region" description="Helical" evidence="15">
    <location>
        <begin position="6"/>
        <end position="27"/>
    </location>
</feature>